<dbReference type="OrthoDB" id="3129659at2759"/>
<gene>
    <name evidence="1" type="ORF">ARMGADRAFT_1029433</name>
</gene>
<dbReference type="EMBL" id="KZ293654">
    <property type="protein sequence ID" value="PBK94293.1"/>
    <property type="molecule type" value="Genomic_DNA"/>
</dbReference>
<keyword evidence="2" id="KW-1185">Reference proteome</keyword>
<protein>
    <submittedName>
        <fullName evidence="1">Uncharacterized protein</fullName>
    </submittedName>
</protein>
<sequence>MLKKRIRAFVWRCMWEGIEDVHHRCKLFPETTYPSPTSWMSCYWIERQFGEGGARITCRMLCPMSKHRMVVRDGEDKVLVEGRMREVARRCAQGLPISTPNRPPKHNQHMMACLLKTRLYLDMTYCHLASKHRTMATGWPRWWECGLGILDLCLCLPPMVLPAIESSRTWLCIETMYHHLVSKDKTVIMGWPRWNKYERWQGLTQWCDGAPGSQIIDTLRTWLCIRTTYCCLNNLHCPAFTVQLDTLSQGSLGSGENDVIASPSIPVKLSDKGYCTEDAQYSHPRSLQLHIPTLPAITIWPHKATTTLQTRANTHAIPGHVHEISLQLDRILLMLVMLGENLDSLTYLGVASELSEDSTGGQGNTYLHVVSGVVLELSVDAMGGQGDGR</sequence>
<dbReference type="AlphaFoldDB" id="A0A2H3E172"/>
<dbReference type="InParanoid" id="A0A2H3E172"/>
<accession>A0A2H3E172</accession>
<dbReference type="Proteomes" id="UP000217790">
    <property type="component" value="Unassembled WGS sequence"/>
</dbReference>
<reference evidence="2" key="1">
    <citation type="journal article" date="2017" name="Nat. Ecol. Evol.">
        <title>Genome expansion and lineage-specific genetic innovations in the forest pathogenic fungi Armillaria.</title>
        <authorList>
            <person name="Sipos G."/>
            <person name="Prasanna A.N."/>
            <person name="Walter M.C."/>
            <person name="O'Connor E."/>
            <person name="Balint B."/>
            <person name="Krizsan K."/>
            <person name="Kiss B."/>
            <person name="Hess J."/>
            <person name="Varga T."/>
            <person name="Slot J."/>
            <person name="Riley R."/>
            <person name="Boka B."/>
            <person name="Rigling D."/>
            <person name="Barry K."/>
            <person name="Lee J."/>
            <person name="Mihaltcheva S."/>
            <person name="LaButti K."/>
            <person name="Lipzen A."/>
            <person name="Waldron R."/>
            <person name="Moloney N.M."/>
            <person name="Sperisen C."/>
            <person name="Kredics L."/>
            <person name="Vagvoelgyi C."/>
            <person name="Patrignani A."/>
            <person name="Fitzpatrick D."/>
            <person name="Nagy I."/>
            <person name="Doyle S."/>
            <person name="Anderson J.B."/>
            <person name="Grigoriev I.V."/>
            <person name="Gueldener U."/>
            <person name="Muensterkoetter M."/>
            <person name="Nagy L.G."/>
        </authorList>
    </citation>
    <scope>NUCLEOTIDE SEQUENCE [LARGE SCALE GENOMIC DNA]</scope>
    <source>
        <strain evidence="2">Ar21-2</strain>
    </source>
</reference>
<evidence type="ECO:0000313" key="1">
    <source>
        <dbReference type="EMBL" id="PBK94293.1"/>
    </source>
</evidence>
<name>A0A2H3E172_ARMGA</name>
<evidence type="ECO:0000313" key="2">
    <source>
        <dbReference type="Proteomes" id="UP000217790"/>
    </source>
</evidence>
<proteinExistence type="predicted"/>
<organism evidence="1 2">
    <name type="scientific">Armillaria gallica</name>
    <name type="common">Bulbous honey fungus</name>
    <name type="synonym">Armillaria bulbosa</name>
    <dbReference type="NCBI Taxonomy" id="47427"/>
    <lineage>
        <taxon>Eukaryota</taxon>
        <taxon>Fungi</taxon>
        <taxon>Dikarya</taxon>
        <taxon>Basidiomycota</taxon>
        <taxon>Agaricomycotina</taxon>
        <taxon>Agaricomycetes</taxon>
        <taxon>Agaricomycetidae</taxon>
        <taxon>Agaricales</taxon>
        <taxon>Marasmiineae</taxon>
        <taxon>Physalacriaceae</taxon>
        <taxon>Armillaria</taxon>
    </lineage>
</organism>